<keyword evidence="3" id="KW-1185">Reference proteome</keyword>
<reference evidence="2 3" key="1">
    <citation type="journal article" date="2021" name="Nat. Plants">
        <title>The Taxus genome provides insights into paclitaxel biosynthesis.</title>
        <authorList>
            <person name="Xiong X."/>
            <person name="Gou J."/>
            <person name="Liao Q."/>
            <person name="Li Y."/>
            <person name="Zhou Q."/>
            <person name="Bi G."/>
            <person name="Li C."/>
            <person name="Du R."/>
            <person name="Wang X."/>
            <person name="Sun T."/>
            <person name="Guo L."/>
            <person name="Liang H."/>
            <person name="Lu P."/>
            <person name="Wu Y."/>
            <person name="Zhang Z."/>
            <person name="Ro D.K."/>
            <person name="Shang Y."/>
            <person name="Huang S."/>
            <person name="Yan J."/>
        </authorList>
    </citation>
    <scope>NUCLEOTIDE SEQUENCE [LARGE SCALE GENOMIC DNA]</scope>
    <source>
        <strain evidence="2">Ta-2019</strain>
    </source>
</reference>
<organism evidence="2 3">
    <name type="scientific">Taxus chinensis</name>
    <name type="common">Chinese yew</name>
    <name type="synonym">Taxus wallichiana var. chinensis</name>
    <dbReference type="NCBI Taxonomy" id="29808"/>
    <lineage>
        <taxon>Eukaryota</taxon>
        <taxon>Viridiplantae</taxon>
        <taxon>Streptophyta</taxon>
        <taxon>Embryophyta</taxon>
        <taxon>Tracheophyta</taxon>
        <taxon>Spermatophyta</taxon>
        <taxon>Pinopsida</taxon>
        <taxon>Pinidae</taxon>
        <taxon>Conifers II</taxon>
        <taxon>Cupressales</taxon>
        <taxon>Taxaceae</taxon>
        <taxon>Taxus</taxon>
    </lineage>
</organism>
<proteinExistence type="predicted"/>
<feature type="non-terminal residue" evidence="2">
    <location>
        <position position="155"/>
    </location>
</feature>
<dbReference type="Proteomes" id="UP000824469">
    <property type="component" value="Unassembled WGS sequence"/>
</dbReference>
<dbReference type="EMBL" id="JAHRHJ020000004">
    <property type="protein sequence ID" value="KAH9318599.1"/>
    <property type="molecule type" value="Genomic_DNA"/>
</dbReference>
<feature type="region of interest" description="Disordered" evidence="1">
    <location>
        <begin position="1"/>
        <end position="30"/>
    </location>
</feature>
<gene>
    <name evidence="2" type="ORF">KI387_020368</name>
</gene>
<name>A0AA38GBF3_TAXCH</name>
<dbReference type="AlphaFoldDB" id="A0AA38GBF3"/>
<accession>A0AA38GBF3</accession>
<sequence>KHEQKDERKHEEQENEENVGKIPRKSRGINGIEHIGDGQTYGGVPKSLLSSIPIQFCCFEPFDNNMSMLRLHGKPRQVAVHLDQQAKNGVITIHMTVKEENDDSIFQFHGPMKSLIESYNVCGYQELQILEEFTLKILKELGFHLKNDEIRIHRN</sequence>
<evidence type="ECO:0000313" key="3">
    <source>
        <dbReference type="Proteomes" id="UP000824469"/>
    </source>
</evidence>
<feature type="compositionally biased region" description="Basic and acidic residues" evidence="1">
    <location>
        <begin position="1"/>
        <end position="12"/>
    </location>
</feature>
<feature type="non-terminal residue" evidence="2">
    <location>
        <position position="1"/>
    </location>
</feature>
<evidence type="ECO:0000256" key="1">
    <source>
        <dbReference type="SAM" id="MobiDB-lite"/>
    </source>
</evidence>
<comment type="caution">
    <text evidence="2">The sequence shown here is derived from an EMBL/GenBank/DDBJ whole genome shotgun (WGS) entry which is preliminary data.</text>
</comment>
<evidence type="ECO:0000313" key="2">
    <source>
        <dbReference type="EMBL" id="KAH9318599.1"/>
    </source>
</evidence>
<protein>
    <submittedName>
        <fullName evidence="2">Uncharacterized protein</fullName>
    </submittedName>
</protein>